<keyword evidence="2" id="KW-0695">RNA-directed DNA polymerase</keyword>
<dbReference type="Proteomes" id="UP000231279">
    <property type="component" value="Unassembled WGS sequence"/>
</dbReference>
<dbReference type="GO" id="GO:0003964">
    <property type="term" value="F:RNA-directed DNA polymerase activity"/>
    <property type="evidence" value="ECO:0007669"/>
    <property type="project" value="UniProtKB-KW"/>
</dbReference>
<keyword evidence="2" id="KW-0548">Nucleotidyltransferase</keyword>
<name>A0A2G9H5U3_9LAMI</name>
<organism evidence="2 3">
    <name type="scientific">Handroanthus impetiginosus</name>
    <dbReference type="NCBI Taxonomy" id="429701"/>
    <lineage>
        <taxon>Eukaryota</taxon>
        <taxon>Viridiplantae</taxon>
        <taxon>Streptophyta</taxon>
        <taxon>Embryophyta</taxon>
        <taxon>Tracheophyta</taxon>
        <taxon>Spermatophyta</taxon>
        <taxon>Magnoliopsida</taxon>
        <taxon>eudicotyledons</taxon>
        <taxon>Gunneridae</taxon>
        <taxon>Pentapetalae</taxon>
        <taxon>asterids</taxon>
        <taxon>lamiids</taxon>
        <taxon>Lamiales</taxon>
        <taxon>Bignoniaceae</taxon>
        <taxon>Crescentiina</taxon>
        <taxon>Tabebuia alliance</taxon>
        <taxon>Handroanthus</taxon>
    </lineage>
</organism>
<dbReference type="AlphaFoldDB" id="A0A2G9H5U3"/>
<feature type="domain" description="Retrovirus-related Pol polyprotein from transposon TNT 1-94-like beta-barrel" evidence="1">
    <location>
        <begin position="35"/>
        <end position="115"/>
    </location>
</feature>
<dbReference type="STRING" id="429701.A0A2G9H5U3"/>
<reference evidence="3" key="1">
    <citation type="journal article" date="2018" name="Gigascience">
        <title>Genome assembly of the Pink Ipe (Handroanthus impetiginosus, Bignoniaceae), a highly valued, ecologically keystone Neotropical timber forest tree.</title>
        <authorList>
            <person name="Silva-Junior O.B."/>
            <person name="Grattapaglia D."/>
            <person name="Novaes E."/>
            <person name="Collevatti R.G."/>
        </authorList>
    </citation>
    <scope>NUCLEOTIDE SEQUENCE [LARGE SCALE GENOMIC DNA]</scope>
    <source>
        <strain evidence="3">cv. UFG-1</strain>
    </source>
</reference>
<keyword evidence="3" id="KW-1185">Reference proteome</keyword>
<protein>
    <submittedName>
        <fullName evidence="2">RNA-directed DNA polymerase</fullName>
        <ecNumber evidence="2">2.7.7.49</ecNumber>
    </submittedName>
</protein>
<evidence type="ECO:0000313" key="2">
    <source>
        <dbReference type="EMBL" id="PIN12888.1"/>
    </source>
</evidence>
<dbReference type="InterPro" id="IPR054722">
    <property type="entry name" value="PolX-like_BBD"/>
</dbReference>
<evidence type="ECO:0000313" key="3">
    <source>
        <dbReference type="Proteomes" id="UP000231279"/>
    </source>
</evidence>
<dbReference type="Pfam" id="PF22936">
    <property type="entry name" value="Pol_BBD"/>
    <property type="match status" value="1"/>
</dbReference>
<gene>
    <name evidence="2" type="ORF">CDL12_14498</name>
</gene>
<evidence type="ECO:0000259" key="1">
    <source>
        <dbReference type="Pfam" id="PF22936"/>
    </source>
</evidence>
<accession>A0A2G9H5U3</accession>
<dbReference type="OrthoDB" id="2596766at2759"/>
<sequence>MAHATEEKYMFVDLFKLDLLVVVFEANLINNTREWWMDIGAIRHMCSHKLMFSTYIPLTRCKLYMGNSSTSNMVGLGKVMLKLTSGKKLILIDMVHVLDFRRNLLSGSLLVKSGFRLFVLTKNGQLLGRSYVEKGFLKFNVMLVLKNLQLDWDMLIITLYLD</sequence>
<dbReference type="EC" id="2.7.7.49" evidence="2"/>
<dbReference type="EMBL" id="NKXS01002597">
    <property type="protein sequence ID" value="PIN12888.1"/>
    <property type="molecule type" value="Genomic_DNA"/>
</dbReference>
<keyword evidence="2" id="KW-0808">Transferase</keyword>
<dbReference type="PANTHER" id="PTHR47592">
    <property type="entry name" value="PBF68 PROTEIN"/>
    <property type="match status" value="1"/>
</dbReference>
<comment type="caution">
    <text evidence="2">The sequence shown here is derived from an EMBL/GenBank/DDBJ whole genome shotgun (WGS) entry which is preliminary data.</text>
</comment>
<proteinExistence type="predicted"/>